<sequence length="172" mass="19667">MAVFRRSPRIRGVLAASLLFLLAACGNCSPPRMSVDRVEQKEVSGRMPTNDTTTVPGPSGKTEEPPTSRAQAQWAKWNLGGRLRHNGRKQHENSVTKMWRKWAVNSKQNHENGNQGTLNESMTERTQTEAPRQTTAGRKWAKWNLGPKKALTERQPRPETRWQKWNLRSEQK</sequence>
<dbReference type="AlphaFoldDB" id="A0A423TCY3"/>
<evidence type="ECO:0000256" key="1">
    <source>
        <dbReference type="SAM" id="MobiDB-lite"/>
    </source>
</evidence>
<comment type="caution">
    <text evidence="3">The sequence shown here is derived from an EMBL/GenBank/DDBJ whole genome shotgun (WGS) entry which is preliminary data.</text>
</comment>
<feature type="region of interest" description="Disordered" evidence="1">
    <location>
        <begin position="39"/>
        <end position="70"/>
    </location>
</feature>
<feature type="region of interest" description="Disordered" evidence="1">
    <location>
        <begin position="106"/>
        <end position="172"/>
    </location>
</feature>
<dbReference type="Proteomes" id="UP000283509">
    <property type="component" value="Unassembled WGS sequence"/>
</dbReference>
<proteinExistence type="predicted"/>
<evidence type="ECO:0000313" key="4">
    <source>
        <dbReference type="Proteomes" id="UP000283509"/>
    </source>
</evidence>
<feature type="compositionally biased region" description="Basic and acidic residues" evidence="1">
    <location>
        <begin position="150"/>
        <end position="172"/>
    </location>
</feature>
<feature type="compositionally biased region" description="Polar residues" evidence="1">
    <location>
        <begin position="106"/>
        <end position="121"/>
    </location>
</feature>
<dbReference type="PROSITE" id="PS51257">
    <property type="entry name" value="PROKAR_LIPOPROTEIN"/>
    <property type="match status" value="1"/>
</dbReference>
<name>A0A423TCY3_PENVA</name>
<feature type="chain" id="PRO_5018970739" evidence="2">
    <location>
        <begin position="29"/>
        <end position="172"/>
    </location>
</feature>
<feature type="signal peptide" evidence="2">
    <location>
        <begin position="1"/>
        <end position="28"/>
    </location>
</feature>
<reference evidence="3 4" key="2">
    <citation type="submission" date="2019-01" db="EMBL/GenBank/DDBJ databases">
        <title>The decoding of complex shrimp genome reveals the adaptation for benthos swimmer, frequently molting mechanism and breeding impact on genome.</title>
        <authorList>
            <person name="Sun Y."/>
            <person name="Gao Y."/>
            <person name="Yu Y."/>
        </authorList>
    </citation>
    <scope>NUCLEOTIDE SEQUENCE [LARGE SCALE GENOMIC DNA]</scope>
    <source>
        <tissue evidence="3">Muscle</tissue>
    </source>
</reference>
<evidence type="ECO:0000256" key="2">
    <source>
        <dbReference type="SAM" id="SignalP"/>
    </source>
</evidence>
<feature type="compositionally biased region" description="Polar residues" evidence="1">
    <location>
        <begin position="47"/>
        <end position="56"/>
    </location>
</feature>
<dbReference type="EMBL" id="QCYY01001918">
    <property type="protein sequence ID" value="ROT74261.1"/>
    <property type="molecule type" value="Genomic_DNA"/>
</dbReference>
<accession>A0A423TCY3</accession>
<evidence type="ECO:0000313" key="3">
    <source>
        <dbReference type="EMBL" id="ROT74261.1"/>
    </source>
</evidence>
<protein>
    <submittedName>
        <fullName evidence="3">Uncharacterized protein</fullName>
    </submittedName>
</protein>
<keyword evidence="4" id="KW-1185">Reference proteome</keyword>
<organism evidence="3 4">
    <name type="scientific">Penaeus vannamei</name>
    <name type="common">Whiteleg shrimp</name>
    <name type="synonym">Litopenaeus vannamei</name>
    <dbReference type="NCBI Taxonomy" id="6689"/>
    <lineage>
        <taxon>Eukaryota</taxon>
        <taxon>Metazoa</taxon>
        <taxon>Ecdysozoa</taxon>
        <taxon>Arthropoda</taxon>
        <taxon>Crustacea</taxon>
        <taxon>Multicrustacea</taxon>
        <taxon>Malacostraca</taxon>
        <taxon>Eumalacostraca</taxon>
        <taxon>Eucarida</taxon>
        <taxon>Decapoda</taxon>
        <taxon>Dendrobranchiata</taxon>
        <taxon>Penaeoidea</taxon>
        <taxon>Penaeidae</taxon>
        <taxon>Penaeus</taxon>
    </lineage>
</organism>
<gene>
    <name evidence="3" type="ORF">C7M84_007253</name>
</gene>
<keyword evidence="2" id="KW-0732">Signal</keyword>
<reference evidence="3 4" key="1">
    <citation type="submission" date="2018-04" db="EMBL/GenBank/DDBJ databases">
        <authorList>
            <person name="Zhang X."/>
            <person name="Yuan J."/>
            <person name="Li F."/>
            <person name="Xiang J."/>
        </authorList>
    </citation>
    <scope>NUCLEOTIDE SEQUENCE [LARGE SCALE GENOMIC DNA]</scope>
    <source>
        <tissue evidence="3">Muscle</tissue>
    </source>
</reference>